<feature type="transmembrane region" description="Helical" evidence="10">
    <location>
        <begin position="440"/>
        <end position="458"/>
    </location>
</feature>
<dbReference type="GO" id="GO:0016887">
    <property type="term" value="F:ATP hydrolysis activity"/>
    <property type="evidence" value="ECO:0007669"/>
    <property type="project" value="InterPro"/>
</dbReference>
<dbReference type="EMBL" id="HBHQ01011086">
    <property type="protein sequence ID" value="CAD9815616.1"/>
    <property type="molecule type" value="Transcribed_RNA"/>
</dbReference>
<evidence type="ECO:0000256" key="5">
    <source>
        <dbReference type="ARBA" id="ARBA00022737"/>
    </source>
</evidence>
<dbReference type="Gene3D" id="3.40.50.300">
    <property type="entry name" value="P-loop containing nucleotide triphosphate hydrolases"/>
    <property type="match status" value="2"/>
</dbReference>
<feature type="transmembrane region" description="Helical" evidence="10">
    <location>
        <begin position="508"/>
        <end position="531"/>
    </location>
</feature>
<evidence type="ECO:0000256" key="6">
    <source>
        <dbReference type="ARBA" id="ARBA00022741"/>
    </source>
</evidence>
<organism evidence="12">
    <name type="scientific">Attheya septentrionalis</name>
    <dbReference type="NCBI Taxonomy" id="420275"/>
    <lineage>
        <taxon>Eukaryota</taxon>
        <taxon>Sar</taxon>
        <taxon>Stramenopiles</taxon>
        <taxon>Ochrophyta</taxon>
        <taxon>Bacillariophyta</taxon>
        <taxon>Coscinodiscophyceae</taxon>
        <taxon>Chaetocerotophycidae</taxon>
        <taxon>Chaetocerotales</taxon>
        <taxon>Attheyaceae</taxon>
        <taxon>Attheya</taxon>
    </lineage>
</organism>
<comment type="similarity">
    <text evidence="2">Belongs to the ABC transporter superfamily. ABCA family.</text>
</comment>
<dbReference type="SUPFAM" id="SSF52540">
    <property type="entry name" value="P-loop containing nucleoside triphosphate hydrolases"/>
    <property type="match status" value="2"/>
</dbReference>
<evidence type="ECO:0000256" key="8">
    <source>
        <dbReference type="ARBA" id="ARBA00022989"/>
    </source>
</evidence>
<feature type="transmembrane region" description="Helical" evidence="10">
    <location>
        <begin position="1393"/>
        <end position="1411"/>
    </location>
</feature>
<dbReference type="Pfam" id="PF23321">
    <property type="entry name" value="R1_ABCA1"/>
    <property type="match status" value="1"/>
</dbReference>
<feature type="transmembrane region" description="Helical" evidence="10">
    <location>
        <begin position="1235"/>
        <end position="1257"/>
    </location>
</feature>
<feature type="transmembrane region" description="Helical" evidence="10">
    <location>
        <begin position="326"/>
        <end position="353"/>
    </location>
</feature>
<dbReference type="GO" id="GO:0140359">
    <property type="term" value="F:ABC-type transporter activity"/>
    <property type="evidence" value="ECO:0007669"/>
    <property type="project" value="InterPro"/>
</dbReference>
<keyword evidence="9 10" id="KW-0472">Membrane</keyword>
<dbReference type="InterPro" id="IPR026082">
    <property type="entry name" value="ABCA"/>
</dbReference>
<dbReference type="GO" id="GO:0005319">
    <property type="term" value="F:lipid transporter activity"/>
    <property type="evidence" value="ECO:0007669"/>
    <property type="project" value="TreeGrafter"/>
</dbReference>
<dbReference type="Pfam" id="PF00005">
    <property type="entry name" value="ABC_tran"/>
    <property type="match status" value="2"/>
</dbReference>
<dbReference type="PROSITE" id="PS50893">
    <property type="entry name" value="ABC_TRANSPORTER_2"/>
    <property type="match status" value="2"/>
</dbReference>
<keyword evidence="4 10" id="KW-0812">Transmembrane</keyword>
<dbReference type="InterPro" id="IPR013525">
    <property type="entry name" value="ABC2_TM"/>
</dbReference>
<dbReference type="Pfam" id="PF12698">
    <property type="entry name" value="ABC2_membrane_3"/>
    <property type="match status" value="2"/>
</dbReference>
<keyword evidence="8 10" id="KW-1133">Transmembrane helix</keyword>
<dbReference type="SMART" id="SM00382">
    <property type="entry name" value="AAA"/>
    <property type="match status" value="2"/>
</dbReference>
<feature type="transmembrane region" description="Helical" evidence="10">
    <location>
        <begin position="374"/>
        <end position="401"/>
    </location>
</feature>
<feature type="transmembrane region" description="Helical" evidence="10">
    <location>
        <begin position="21"/>
        <end position="43"/>
    </location>
</feature>
<feature type="domain" description="ABC transporter" evidence="11">
    <location>
        <begin position="593"/>
        <end position="826"/>
    </location>
</feature>
<evidence type="ECO:0000256" key="7">
    <source>
        <dbReference type="ARBA" id="ARBA00022840"/>
    </source>
</evidence>
<evidence type="ECO:0000256" key="2">
    <source>
        <dbReference type="ARBA" id="ARBA00008869"/>
    </source>
</evidence>
<dbReference type="InterPro" id="IPR056264">
    <property type="entry name" value="R2_ABCA1-4-like"/>
</dbReference>
<feature type="transmembrane region" description="Helical" evidence="10">
    <location>
        <begin position="1316"/>
        <end position="1338"/>
    </location>
</feature>
<feature type="transmembrane region" description="Helical" evidence="10">
    <location>
        <begin position="1432"/>
        <end position="1451"/>
    </location>
</feature>
<dbReference type="FunFam" id="3.40.50.300:FF:000298">
    <property type="entry name" value="ATP-binding cassette sub-family A member 12"/>
    <property type="match status" value="1"/>
</dbReference>
<evidence type="ECO:0000256" key="4">
    <source>
        <dbReference type="ARBA" id="ARBA00022692"/>
    </source>
</evidence>
<dbReference type="PANTHER" id="PTHR19229:SF36">
    <property type="entry name" value="ATP-BINDING CASSETTE SUB-FAMILY A MEMBER 2"/>
    <property type="match status" value="1"/>
</dbReference>
<evidence type="ECO:0000256" key="1">
    <source>
        <dbReference type="ARBA" id="ARBA00004141"/>
    </source>
</evidence>
<evidence type="ECO:0000256" key="3">
    <source>
        <dbReference type="ARBA" id="ARBA00022448"/>
    </source>
</evidence>
<keyword evidence="7" id="KW-0067">ATP-binding</keyword>
<evidence type="ECO:0000313" key="12">
    <source>
        <dbReference type="EMBL" id="CAD9815616.1"/>
    </source>
</evidence>
<feature type="transmembrane region" description="Helical" evidence="10">
    <location>
        <begin position="407"/>
        <end position="428"/>
    </location>
</feature>
<evidence type="ECO:0000256" key="9">
    <source>
        <dbReference type="ARBA" id="ARBA00023136"/>
    </source>
</evidence>
<accession>A0A7S2XM73</accession>
<feature type="domain" description="ABC transporter" evidence="11">
    <location>
        <begin position="1510"/>
        <end position="1750"/>
    </location>
</feature>
<feature type="transmembrane region" description="Helical" evidence="10">
    <location>
        <begin position="980"/>
        <end position="1001"/>
    </location>
</feature>
<name>A0A7S2XM73_9STRA</name>
<dbReference type="FunFam" id="3.40.50.300:FF:000335">
    <property type="entry name" value="ATP binding cassette subfamily A member 5"/>
    <property type="match status" value="1"/>
</dbReference>
<dbReference type="GO" id="GO:0016020">
    <property type="term" value="C:membrane"/>
    <property type="evidence" value="ECO:0007669"/>
    <property type="project" value="UniProtKB-SubCell"/>
</dbReference>
<dbReference type="CDD" id="cd03263">
    <property type="entry name" value="ABC_subfamily_A"/>
    <property type="match status" value="2"/>
</dbReference>
<dbReference type="InterPro" id="IPR003439">
    <property type="entry name" value="ABC_transporter-like_ATP-bd"/>
</dbReference>
<evidence type="ECO:0000259" key="11">
    <source>
        <dbReference type="PROSITE" id="PS50893"/>
    </source>
</evidence>
<dbReference type="GO" id="GO:0005524">
    <property type="term" value="F:ATP binding"/>
    <property type="evidence" value="ECO:0007669"/>
    <property type="project" value="UniProtKB-KW"/>
</dbReference>
<comment type="subcellular location">
    <subcellularLocation>
        <location evidence="1">Membrane</location>
        <topology evidence="1">Multi-pass membrane protein</topology>
    </subcellularLocation>
</comment>
<feature type="transmembrane region" description="Helical" evidence="10">
    <location>
        <begin position="1278"/>
        <end position="1304"/>
    </location>
</feature>
<dbReference type="PROSITE" id="PS00211">
    <property type="entry name" value="ABC_TRANSPORTER_1"/>
    <property type="match status" value="2"/>
</dbReference>
<keyword evidence="6" id="KW-0547">Nucleotide-binding</keyword>
<dbReference type="PANTHER" id="PTHR19229">
    <property type="entry name" value="ATP-BINDING CASSETTE TRANSPORTER SUBFAMILY A ABCA"/>
    <property type="match status" value="1"/>
</dbReference>
<sequence length="1933" mass="212714">MGAFGRSFRALMQRNFIYRKRRWIGSIFEFILPILFITILLAIKASVSDTDGFRQEVVEPAFPDQTAIPLSFADYVKALQVERVCLADEFDGFTISGLPYEGYGWTVPFVRCDARKCKENLESAIPFCEFPLLGVASSEFADDRVKKFVAYLESSYPMIFNASAMPNNRYFLKQFDSDTQMEQYVKLESYGNRNTPKIGVGIVFSGGTSDKEYPYSIRVNSTGFNSPEGEARPTAQTTPPTNRLLKSFAKNDVSSCSPSEGGNPTLGPFEESCTGQYIYNGAITIQRLVDDFIIEDSGAKDAGWSVASNGVTFSAFPTRKYTKDGFYAAIAPFAPLLVILGLLYPVSSMIRSLTIEKELRQKELMKMMSVPDAAIGWSWFTSFIMFYGLSAFFTALVTSALYEKASIILLIIFWELSFLATILFSFFVSSLFTKATRATLVGILGYFVGYFLSISVSYQDSSSGIIALVSLHPVVPFAYGLQIIGELEDSGIGLTGTSFNESDYPSGYTFASAIGGLIADIFIYGVLTWYLNRVVPSDFGTPLPWYFPFQKAYWCGGEASHAVEETAAVENDLIPIEPVSDALKEQEKDGRCVQLRNLSRTFGTKTAVDGLSLSMYSGQVTALLGHNGAGKTTTISMLTGMVAPSSGTAFVAGKDIRTQMSDIREGVGICLQHDCLFPLLTVKEHIEFFAKVKGLHLRKSKEEFEQSVLTSIEDVALLEKRNTFSKDLSGGMKRKLSVAIAFCGDSKVVFLDEPTSGMDPFSRRFTWNVIRQYRQDRCIVLTTHFMDEADLLGDRIAIMAEGQLRCAGSPLFLKKSFGVGYQLTIEKRPQANGESKRGEQNDIEDKLKNIVIGGVPEATVLSNVGSEMSFQLPLGASTKFVDMFGELDRKVESREIITYGISITTLDEVFLMVARGEYGADKKEEYPSVRARPDAPFGDDNTMTRSHHSKMDLEKDGLFFRHCQALFAKRAMNFKRDKKAWVCSTICPSFFVLLGFLLVIFGSPTRDMESLTLTLDQLNPDVTSEPINPIPFNEAPGNFSCQPGVCFQMEAVWDIPQTEEFYGYCGDMVSIETDLRTALCSISDTNDIMETSEGTGIPTDASTVQEASFAIYKSSESFASTQYGALYFTHDSSSTINASNVAPPGTSYNDAAFQACTNNPGNYTTEDDCENFRGIGYDVRYNFTALHSSLLYQAVADEAIVRNAIGSQDFSILATIHPLPITRFEEKAGAAQDSFSAWFLLVLSFPFITGSFASFIVAEKMSKAKHLQTVSGVTPSAYWLSSYVWDVINYQLPCWTVIVLIFAMDIESFSTTNRGVAGGVIATLFFFGPAATGFTYIVSFFFTSPSMCNLFVIVFNFFIGMAGPLVVLILRLIGSDPVNPKDLLVNIAITIEWILRFIPSFNLGKSLLFVINIEYFERLKGKPITVWDSQVLLIEVIFLIIQSVAYIAVAIKMDKWATNPAFVQNLKRILTCKRATTNLSGGDDTDVSKDEDVIAEADRVLNGGANEDLIVLNNLVKRYPNGKLAVNNMSLGIPPGQCFGLLGINGAGKTTTMSILTAEFPPTSGDATLAGFSVTREPEQTRRRTGYCPQFDAHFMNLTGVEHVELYASIKGVPKELVKEAASSMLAEVGLNEFDRNKLSSGYSGGMKRKLSVACAMVGQPQIVFLDEPSTGMDPVARRAMWGVISNIVAGNDNGNPEDKPSVILTTHSMEECEALCPQIGIMAGGKLRCLGSAQHLKSRFGKGFQVELKLANVNDDDEDFQAAEKAIVLSVGLDENMDDVEAAHAFAEATFLNLEKAKNAVTSLTGNEDLANMIDGANPTGYVVYKSASSDIGVSADELAVFAVEEMRMKAVLDFFQSQYGETAVLRERQDSKVRFEVGSENIKVSALFGDIEEHKERLHLTDYGVSQTSLEQVFNMHAAEAEERKHNTDDG</sequence>
<reference evidence="12" key="1">
    <citation type="submission" date="2021-01" db="EMBL/GenBank/DDBJ databases">
        <authorList>
            <person name="Corre E."/>
            <person name="Pelletier E."/>
            <person name="Niang G."/>
            <person name="Scheremetjew M."/>
            <person name="Finn R."/>
            <person name="Kale V."/>
            <person name="Holt S."/>
            <person name="Cochrane G."/>
            <person name="Meng A."/>
            <person name="Brown T."/>
            <person name="Cohen L."/>
        </authorList>
    </citation>
    <scope>NUCLEOTIDE SEQUENCE</scope>
    <source>
        <strain evidence="12">CCMP2084</strain>
    </source>
</reference>
<gene>
    <name evidence="12" type="ORF">ASEP1449_LOCUS7442</name>
</gene>
<dbReference type="InterPro" id="IPR003593">
    <property type="entry name" value="AAA+_ATPase"/>
</dbReference>
<protein>
    <recommendedName>
        <fullName evidence="11">ABC transporter domain-containing protein</fullName>
    </recommendedName>
</protein>
<keyword evidence="5" id="KW-0677">Repeat</keyword>
<evidence type="ECO:0000256" key="10">
    <source>
        <dbReference type="SAM" id="Phobius"/>
    </source>
</evidence>
<proteinExistence type="inferred from homology"/>
<dbReference type="InterPro" id="IPR017871">
    <property type="entry name" value="ABC_transporter-like_CS"/>
</dbReference>
<feature type="transmembrane region" description="Helical" evidence="10">
    <location>
        <begin position="1350"/>
        <end position="1373"/>
    </location>
</feature>
<dbReference type="InterPro" id="IPR027417">
    <property type="entry name" value="P-loop_NTPase"/>
</dbReference>
<keyword evidence="3" id="KW-0813">Transport</keyword>